<gene>
    <name evidence="2" type="ORF">VXC91_28385</name>
</gene>
<dbReference type="RefSeq" id="WP_345125075.1">
    <property type="nucleotide sequence ID" value="NZ_BAAAYZ010000059.1"/>
</dbReference>
<feature type="region of interest" description="Disordered" evidence="1">
    <location>
        <begin position="34"/>
        <end position="68"/>
    </location>
</feature>
<name>A0ABU7FPV4_9ACTN</name>
<dbReference type="EMBL" id="JAYWVC010000123">
    <property type="protein sequence ID" value="MED7825787.1"/>
    <property type="molecule type" value="Genomic_DNA"/>
</dbReference>
<proteinExistence type="predicted"/>
<protein>
    <submittedName>
        <fullName evidence="2">Uncharacterized protein</fullName>
    </submittedName>
</protein>
<sequence>MLADGSYLSQLNGARGKRTTVRVIEYTVVTAPLDTDGVSEETSDTAAPPSRAPGAGSTSSWPTALLLA</sequence>
<evidence type="ECO:0000256" key="1">
    <source>
        <dbReference type="SAM" id="MobiDB-lite"/>
    </source>
</evidence>
<comment type="caution">
    <text evidence="2">The sequence shown here is derived from an EMBL/GenBank/DDBJ whole genome shotgun (WGS) entry which is preliminary data.</text>
</comment>
<feature type="compositionally biased region" description="Low complexity" evidence="1">
    <location>
        <begin position="45"/>
        <end position="60"/>
    </location>
</feature>
<organism evidence="2 3">
    <name type="scientific">Streptomyces chiangmaiensis</name>
    <dbReference type="NCBI Taxonomy" id="766497"/>
    <lineage>
        <taxon>Bacteria</taxon>
        <taxon>Bacillati</taxon>
        <taxon>Actinomycetota</taxon>
        <taxon>Actinomycetes</taxon>
        <taxon>Kitasatosporales</taxon>
        <taxon>Streptomycetaceae</taxon>
        <taxon>Streptomyces</taxon>
    </lineage>
</organism>
<keyword evidence="3" id="KW-1185">Reference proteome</keyword>
<dbReference type="Proteomes" id="UP001333996">
    <property type="component" value="Unassembled WGS sequence"/>
</dbReference>
<evidence type="ECO:0000313" key="3">
    <source>
        <dbReference type="Proteomes" id="UP001333996"/>
    </source>
</evidence>
<reference evidence="2" key="1">
    <citation type="submission" date="2024-01" db="EMBL/GenBank/DDBJ databases">
        <title>First draft genome sequence data of TA4-1, the type strain of Gram-positive actinobacterium Streptomyces chiangmaiensis.</title>
        <authorList>
            <person name="Yasawong M."/>
            <person name="Nantapong N."/>
        </authorList>
    </citation>
    <scope>NUCLEOTIDE SEQUENCE</scope>
    <source>
        <strain evidence="2">TA4-1</strain>
    </source>
</reference>
<evidence type="ECO:0000313" key="2">
    <source>
        <dbReference type="EMBL" id="MED7825787.1"/>
    </source>
</evidence>
<accession>A0ABU7FPV4</accession>